<gene>
    <name evidence="1" type="ORF">AX660_18445</name>
</gene>
<sequence length="145" mass="16157">MKVIGVELSANDANVCLLSLDNELFQIPDCRARKISLPKNATSKDLRYFQATFAKLVQDYKIDKIVVRERPMKGKFAGGAVGFKLEAALELILEVDTVIMAPTVIKEAIKRNPVPVPFAETGLKGFQQIAFDAAYGYLMKDKYEI</sequence>
<dbReference type="Proteomes" id="UP000070299">
    <property type="component" value="Unassembled WGS sequence"/>
</dbReference>
<dbReference type="RefSeq" id="WP_068378686.1">
    <property type="nucleotide sequence ID" value="NZ_LSNE01000007.1"/>
</dbReference>
<evidence type="ECO:0000313" key="2">
    <source>
        <dbReference type="Proteomes" id="UP000070299"/>
    </source>
</evidence>
<dbReference type="AlphaFoldDB" id="A0A135ZZI4"/>
<protein>
    <recommendedName>
        <fullName evidence="3">DUF3010 domain-containing protein</fullName>
    </recommendedName>
</protein>
<keyword evidence="2" id="KW-1185">Reference proteome</keyword>
<accession>A0A135ZZI4</accession>
<name>A0A135ZZI4_9ALTE</name>
<evidence type="ECO:0000313" key="1">
    <source>
        <dbReference type="EMBL" id="KXI28408.1"/>
    </source>
</evidence>
<comment type="caution">
    <text evidence="1">The sequence shown here is derived from an EMBL/GenBank/DDBJ whole genome shotgun (WGS) entry which is preliminary data.</text>
</comment>
<dbReference type="OrthoDB" id="6214536at2"/>
<dbReference type="Pfam" id="PF11215">
    <property type="entry name" value="DUF3010"/>
    <property type="match status" value="1"/>
</dbReference>
<organism evidence="1 2">
    <name type="scientific">Paraglaciecola hydrolytica</name>
    <dbReference type="NCBI Taxonomy" id="1799789"/>
    <lineage>
        <taxon>Bacteria</taxon>
        <taxon>Pseudomonadati</taxon>
        <taxon>Pseudomonadota</taxon>
        <taxon>Gammaproteobacteria</taxon>
        <taxon>Alteromonadales</taxon>
        <taxon>Alteromonadaceae</taxon>
        <taxon>Paraglaciecola</taxon>
    </lineage>
</organism>
<dbReference type="STRING" id="1799789.AX660_18445"/>
<proteinExistence type="predicted"/>
<dbReference type="InterPro" id="IPR021378">
    <property type="entry name" value="DUF3010"/>
</dbReference>
<evidence type="ECO:0008006" key="3">
    <source>
        <dbReference type="Google" id="ProtNLM"/>
    </source>
</evidence>
<dbReference type="EMBL" id="LSNE01000007">
    <property type="protein sequence ID" value="KXI28408.1"/>
    <property type="molecule type" value="Genomic_DNA"/>
</dbReference>
<reference evidence="2" key="1">
    <citation type="submission" date="2016-02" db="EMBL/GenBank/DDBJ databases">
        <authorList>
            <person name="Schultz-Johansen M."/>
            <person name="Glaring M.A."/>
            <person name="Bech P.K."/>
            <person name="Stougaard P."/>
        </authorList>
    </citation>
    <scope>NUCLEOTIDE SEQUENCE [LARGE SCALE GENOMIC DNA]</scope>
    <source>
        <strain evidence="2">S66</strain>
    </source>
</reference>